<dbReference type="PANTHER" id="PTHR38459">
    <property type="entry name" value="PROPHAGE BACTOPRENOL-LINKED GLUCOSE TRANSLOCASE HOMOLOG"/>
    <property type="match status" value="1"/>
</dbReference>
<feature type="transmembrane region" description="Helical" evidence="6">
    <location>
        <begin position="21"/>
        <end position="38"/>
    </location>
</feature>
<dbReference type="STRING" id="1035195.HMPREF9997_01795"/>
<evidence type="ECO:0000313" key="8">
    <source>
        <dbReference type="EMBL" id="EKX89551.1"/>
    </source>
</evidence>
<comment type="caution">
    <text evidence="8">The sequence shown here is derived from an EMBL/GenBank/DDBJ whole genome shotgun (WGS) entry which is preliminary data.</text>
</comment>
<feature type="transmembrane region" description="Helical" evidence="6">
    <location>
        <begin position="91"/>
        <end position="111"/>
    </location>
</feature>
<dbReference type="PATRIC" id="fig|1035195.3.peg.1624"/>
<feature type="transmembrane region" description="Helical" evidence="6">
    <location>
        <begin position="44"/>
        <end position="71"/>
    </location>
</feature>
<feature type="transmembrane region" description="Helical" evidence="6">
    <location>
        <begin position="117"/>
        <end position="136"/>
    </location>
</feature>
<evidence type="ECO:0000256" key="2">
    <source>
        <dbReference type="ARBA" id="ARBA00009399"/>
    </source>
</evidence>
<dbReference type="InterPro" id="IPR007267">
    <property type="entry name" value="GtrA_DPMS_TM"/>
</dbReference>
<evidence type="ECO:0000256" key="6">
    <source>
        <dbReference type="SAM" id="Phobius"/>
    </source>
</evidence>
<proteinExistence type="inferred from homology"/>
<dbReference type="HOGENOM" id="CLU_083873_3_2_11"/>
<dbReference type="Proteomes" id="UP000010445">
    <property type="component" value="Unassembled WGS sequence"/>
</dbReference>
<organism evidence="8 9">
    <name type="scientific">Corynebacterium durum F0235</name>
    <dbReference type="NCBI Taxonomy" id="1035195"/>
    <lineage>
        <taxon>Bacteria</taxon>
        <taxon>Bacillati</taxon>
        <taxon>Actinomycetota</taxon>
        <taxon>Actinomycetes</taxon>
        <taxon>Mycobacteriales</taxon>
        <taxon>Corynebacteriaceae</taxon>
        <taxon>Corynebacterium</taxon>
    </lineage>
</organism>
<evidence type="ECO:0000313" key="9">
    <source>
        <dbReference type="Proteomes" id="UP000010445"/>
    </source>
</evidence>
<evidence type="ECO:0000256" key="5">
    <source>
        <dbReference type="ARBA" id="ARBA00023136"/>
    </source>
</evidence>
<keyword evidence="4 6" id="KW-1133">Transmembrane helix</keyword>
<keyword evidence="3 6" id="KW-0812">Transmembrane</keyword>
<gene>
    <name evidence="8" type="ORF">HMPREF9997_01795</name>
</gene>
<evidence type="ECO:0000256" key="1">
    <source>
        <dbReference type="ARBA" id="ARBA00004141"/>
    </source>
</evidence>
<comment type="subcellular location">
    <subcellularLocation>
        <location evidence="1">Membrane</location>
        <topology evidence="1">Multi-pass membrane protein</topology>
    </subcellularLocation>
</comment>
<dbReference type="AlphaFoldDB" id="L1MF35"/>
<sequence length="164" mass="18356">MYDHVWKSERQKAVEVQFRNLLKKGINFTLVGVVGAIFDYGTRFILLHFGVPAFIARGSSYIVGSTVAYYLNSFFTFKGDRSAAEKTRATISYIVCFCTAVLVDLIVRHTMADVPHVLTISWVISQAAATILNFSIQNLWVFRAGNAEGKQAEPGNTEETERTH</sequence>
<dbReference type="eggNOG" id="COG2246">
    <property type="taxonomic scope" value="Bacteria"/>
</dbReference>
<accession>L1MF35</accession>
<reference evidence="8 9" key="1">
    <citation type="submission" date="2012-05" db="EMBL/GenBank/DDBJ databases">
        <authorList>
            <person name="Weinstock G."/>
            <person name="Sodergren E."/>
            <person name="Lobos E.A."/>
            <person name="Fulton L."/>
            <person name="Fulton R."/>
            <person name="Courtney L."/>
            <person name="Fronick C."/>
            <person name="O'Laughlin M."/>
            <person name="Godfrey J."/>
            <person name="Wilson R.M."/>
            <person name="Miner T."/>
            <person name="Farmer C."/>
            <person name="Delehaunty K."/>
            <person name="Cordes M."/>
            <person name="Minx P."/>
            <person name="Tomlinson C."/>
            <person name="Chen J."/>
            <person name="Wollam A."/>
            <person name="Pepin K.H."/>
            <person name="Bhonagiri V."/>
            <person name="Zhang X."/>
            <person name="Suruliraj S."/>
            <person name="Warren W."/>
            <person name="Mitreva M."/>
            <person name="Mardis E.R."/>
            <person name="Wilson R.K."/>
        </authorList>
    </citation>
    <scope>NUCLEOTIDE SEQUENCE [LARGE SCALE GENOMIC DNA]</scope>
    <source>
        <strain evidence="8 9">F0235</strain>
    </source>
</reference>
<evidence type="ECO:0000256" key="3">
    <source>
        <dbReference type="ARBA" id="ARBA00022692"/>
    </source>
</evidence>
<dbReference type="GO" id="GO:0000271">
    <property type="term" value="P:polysaccharide biosynthetic process"/>
    <property type="evidence" value="ECO:0007669"/>
    <property type="project" value="InterPro"/>
</dbReference>
<keyword evidence="9" id="KW-1185">Reference proteome</keyword>
<comment type="similarity">
    <text evidence="2">Belongs to the GtrA family.</text>
</comment>
<feature type="domain" description="GtrA/DPMS transmembrane" evidence="7">
    <location>
        <begin position="28"/>
        <end position="142"/>
    </location>
</feature>
<dbReference type="EMBL" id="AMEM01000023">
    <property type="protein sequence ID" value="EKX89551.1"/>
    <property type="molecule type" value="Genomic_DNA"/>
</dbReference>
<dbReference type="InterPro" id="IPR051401">
    <property type="entry name" value="GtrA_CellWall_Glycosyl"/>
</dbReference>
<dbReference type="GO" id="GO:0005886">
    <property type="term" value="C:plasma membrane"/>
    <property type="evidence" value="ECO:0007669"/>
    <property type="project" value="TreeGrafter"/>
</dbReference>
<keyword evidence="5 6" id="KW-0472">Membrane</keyword>
<evidence type="ECO:0000259" key="7">
    <source>
        <dbReference type="Pfam" id="PF04138"/>
    </source>
</evidence>
<protein>
    <submittedName>
        <fullName evidence="8">GtrA-like protein</fullName>
    </submittedName>
</protein>
<evidence type="ECO:0000256" key="4">
    <source>
        <dbReference type="ARBA" id="ARBA00022989"/>
    </source>
</evidence>
<name>L1MF35_9CORY</name>
<dbReference type="PANTHER" id="PTHR38459:SF1">
    <property type="entry name" value="PROPHAGE BACTOPRENOL-LINKED GLUCOSE TRANSLOCASE HOMOLOG"/>
    <property type="match status" value="1"/>
</dbReference>
<dbReference type="Pfam" id="PF04138">
    <property type="entry name" value="GtrA_DPMS_TM"/>
    <property type="match status" value="1"/>
</dbReference>
<dbReference type="OrthoDB" id="3828151at2"/>